<comment type="subunit">
    <text evidence="12">Homodimer.</text>
</comment>
<comment type="similarity">
    <text evidence="12">Belongs to the PRA-CH family.</text>
</comment>
<sequence length="286" mass="32457">MTEEQAQERKAVDVAVGVLVRRDAQGREDEFLLTSRPPGKVYPGHWEFPGGKFEAGEDAEAALRRELQEELGITIGSAHPWRIEVMDYPHARVRLHFLKVFDWSGELQMHEGQRMAWQRLPVQVWPVLPGTVPVLDWFASEAGFAGVTHASRLPAQPTWLDAVAWDERGLVPAIAQEAGSKDVLMVAWMNREALLETWARGQAVYWSRSRQRLWHKGEESGHVQTVLDVRLDCDRDVVLLTVRQEGHEGHGVACHTGRHSCFFHQLDGEGWAAVEPVLVDPERIYR</sequence>
<feature type="binding site" evidence="12">
    <location>
        <position position="234"/>
    </location>
    <ligand>
        <name>Mg(2+)</name>
        <dbReference type="ChEBI" id="CHEBI:18420"/>
    </ligand>
</feature>
<evidence type="ECO:0000313" key="16">
    <source>
        <dbReference type="Proteomes" id="UP000554837"/>
    </source>
</evidence>
<feature type="binding site" evidence="12">
    <location>
        <position position="254"/>
    </location>
    <ligand>
        <name>Zn(2+)</name>
        <dbReference type="ChEBI" id="CHEBI:29105"/>
        <note>ligand shared between dimeric partners</note>
    </ligand>
</feature>
<dbReference type="FunFam" id="3.10.20.810:FF:000001">
    <property type="entry name" value="Histidine biosynthesis bifunctional protein HisIE"/>
    <property type="match status" value="1"/>
</dbReference>
<dbReference type="InterPro" id="IPR002496">
    <property type="entry name" value="PRib_AMP_CycHydrolase_dom"/>
</dbReference>
<dbReference type="Proteomes" id="UP000554837">
    <property type="component" value="Unassembled WGS sequence"/>
</dbReference>
<dbReference type="PROSITE" id="PS00893">
    <property type="entry name" value="NUDIX_BOX"/>
    <property type="match status" value="1"/>
</dbReference>
<evidence type="ECO:0000256" key="9">
    <source>
        <dbReference type="ARBA" id="ARBA00022801"/>
    </source>
</evidence>
<evidence type="ECO:0000256" key="4">
    <source>
        <dbReference type="ARBA" id="ARBA00005204"/>
    </source>
</evidence>
<evidence type="ECO:0000256" key="12">
    <source>
        <dbReference type="HAMAP-Rule" id="MF_01021"/>
    </source>
</evidence>
<dbReference type="EC" id="3.5.4.19" evidence="12"/>
<dbReference type="NCBIfam" id="NF000768">
    <property type="entry name" value="PRK00051.1"/>
    <property type="match status" value="1"/>
</dbReference>
<evidence type="ECO:0000256" key="5">
    <source>
        <dbReference type="ARBA" id="ARBA00007731"/>
    </source>
</evidence>
<evidence type="ECO:0000256" key="13">
    <source>
        <dbReference type="RuleBase" id="RU003476"/>
    </source>
</evidence>
<keyword evidence="12" id="KW-0479">Metal-binding</keyword>
<reference evidence="15 16" key="1">
    <citation type="submission" date="2020-08" db="EMBL/GenBank/DDBJ databases">
        <title>Genomic Encyclopedia of Type Strains, Phase IV (KMG-IV): sequencing the most valuable type-strain genomes for metagenomic binning, comparative biology and taxonomic classification.</title>
        <authorList>
            <person name="Goeker M."/>
        </authorList>
    </citation>
    <scope>NUCLEOTIDE SEQUENCE [LARGE SCALE GENOMIC DNA]</scope>
    <source>
        <strain evidence="15 16">DSM 23958</strain>
    </source>
</reference>
<dbReference type="GO" id="GO:0000105">
    <property type="term" value="P:L-histidine biosynthetic process"/>
    <property type="evidence" value="ECO:0007669"/>
    <property type="project" value="UniProtKB-UniRule"/>
</dbReference>
<evidence type="ECO:0000256" key="2">
    <source>
        <dbReference type="ARBA" id="ARBA00001460"/>
    </source>
</evidence>
<keyword evidence="9 12" id="KW-0378">Hydrolase</keyword>
<dbReference type="EMBL" id="JACHHO010000002">
    <property type="protein sequence ID" value="MBB5204553.1"/>
    <property type="molecule type" value="Genomic_DNA"/>
</dbReference>
<comment type="function">
    <text evidence="12">Catalyzes the hydrolysis of the adenine ring of phosphoribosyl-AMP.</text>
</comment>
<comment type="similarity">
    <text evidence="6">In the N-terminal section; belongs to the PRA-CH family.</text>
</comment>
<comment type="pathway">
    <text evidence="3 12">Amino-acid biosynthesis; L-histidine biosynthesis; L-histidine from 5-phospho-alpha-D-ribose 1-diphosphate: step 3/9.</text>
</comment>
<comment type="pathway">
    <text evidence="4">Amino-acid biosynthesis; L-histidine biosynthesis; L-histidine from 5-phospho-alpha-D-ribose 1-diphosphate: step 2/9.</text>
</comment>
<keyword evidence="7 12" id="KW-0963">Cytoplasm</keyword>
<feature type="binding site" evidence="12">
    <location>
        <position position="233"/>
    </location>
    <ligand>
        <name>Zn(2+)</name>
        <dbReference type="ChEBI" id="CHEBI:29105"/>
        <note>ligand shared between dimeric partners</note>
    </ligand>
</feature>
<dbReference type="PRINTS" id="PR00502">
    <property type="entry name" value="NUDIXFAMILY"/>
</dbReference>
<feature type="binding site" evidence="12">
    <location>
        <position position="261"/>
    </location>
    <ligand>
        <name>Zn(2+)</name>
        <dbReference type="ChEBI" id="CHEBI:29105"/>
        <note>ligand shared between dimeric partners</note>
    </ligand>
</feature>
<dbReference type="InterPro" id="IPR020084">
    <property type="entry name" value="NUDIX_hydrolase_CS"/>
</dbReference>
<comment type="cofactor">
    <cofactor evidence="12">
        <name>Zn(2+)</name>
        <dbReference type="ChEBI" id="CHEBI:29105"/>
    </cofactor>
    <text evidence="12">Binds 1 zinc ion per subunit.</text>
</comment>
<dbReference type="InterPro" id="IPR000086">
    <property type="entry name" value="NUDIX_hydrolase_dom"/>
</dbReference>
<evidence type="ECO:0000256" key="1">
    <source>
        <dbReference type="ARBA" id="ARBA00000024"/>
    </source>
</evidence>
<organism evidence="15 16">
    <name type="scientific">Inhella inkyongensis</name>
    <dbReference type="NCBI Taxonomy" id="392593"/>
    <lineage>
        <taxon>Bacteria</taxon>
        <taxon>Pseudomonadati</taxon>
        <taxon>Pseudomonadota</taxon>
        <taxon>Betaproteobacteria</taxon>
        <taxon>Burkholderiales</taxon>
        <taxon>Sphaerotilaceae</taxon>
        <taxon>Inhella</taxon>
    </lineage>
</organism>
<dbReference type="Pfam" id="PF00293">
    <property type="entry name" value="NUDIX"/>
    <property type="match status" value="1"/>
</dbReference>
<evidence type="ECO:0000256" key="7">
    <source>
        <dbReference type="ARBA" id="ARBA00022490"/>
    </source>
</evidence>
<dbReference type="SUPFAM" id="SSF141734">
    <property type="entry name" value="HisI-like"/>
    <property type="match status" value="1"/>
</dbReference>
<gene>
    <name evidence="12" type="primary">hisI</name>
    <name evidence="15" type="ORF">HNQ51_001867</name>
</gene>
<dbReference type="UniPathway" id="UPA00031">
    <property type="reaction ID" value="UER00008"/>
</dbReference>
<comment type="caution">
    <text evidence="15">The sequence shown here is derived from an EMBL/GenBank/DDBJ whole genome shotgun (WGS) entry which is preliminary data.</text>
</comment>
<dbReference type="InterPro" id="IPR020476">
    <property type="entry name" value="Nudix_hydrolase"/>
</dbReference>
<dbReference type="AlphaFoldDB" id="A0A840S4B4"/>
<keyword evidence="16" id="KW-1185">Reference proteome</keyword>
<evidence type="ECO:0000256" key="6">
    <source>
        <dbReference type="ARBA" id="ARBA00008299"/>
    </source>
</evidence>
<dbReference type="CDD" id="cd03425">
    <property type="entry name" value="NUDIX_MutT_NudA_like"/>
    <property type="match status" value="1"/>
</dbReference>
<feature type="binding site" evidence="12">
    <location>
        <position position="232"/>
    </location>
    <ligand>
        <name>Mg(2+)</name>
        <dbReference type="ChEBI" id="CHEBI:18420"/>
    </ligand>
</feature>
<name>A0A840S4B4_9BURK</name>
<evidence type="ECO:0000256" key="8">
    <source>
        <dbReference type="ARBA" id="ARBA00022605"/>
    </source>
</evidence>
<dbReference type="Pfam" id="PF01502">
    <property type="entry name" value="PRA-CH"/>
    <property type="match status" value="1"/>
</dbReference>
<dbReference type="PANTHER" id="PTHR42945">
    <property type="entry name" value="HISTIDINE BIOSYNTHESIS BIFUNCTIONAL PROTEIN"/>
    <property type="match status" value="1"/>
</dbReference>
<comment type="cofactor">
    <cofactor evidence="12">
        <name>Mg(2+)</name>
        <dbReference type="ChEBI" id="CHEBI:18420"/>
    </cofactor>
    <text evidence="12">Binds 1 Mg(2+) ion per subunit.</text>
</comment>
<comment type="catalytic activity">
    <reaction evidence="1 12">
        <text>1-(5-phospho-beta-D-ribosyl)-5'-AMP + H2O = 1-(5-phospho-beta-D-ribosyl)-5-[(5-phospho-beta-D-ribosylamino)methylideneamino]imidazole-4-carboxamide</text>
        <dbReference type="Rhea" id="RHEA:20049"/>
        <dbReference type="ChEBI" id="CHEBI:15377"/>
        <dbReference type="ChEBI" id="CHEBI:58435"/>
        <dbReference type="ChEBI" id="CHEBI:59457"/>
        <dbReference type="EC" id="3.5.4.19"/>
    </reaction>
</comment>
<dbReference type="InterPro" id="IPR038019">
    <property type="entry name" value="PRib_AMP_CycHydrolase_sf"/>
</dbReference>
<dbReference type="GO" id="GO:0008270">
    <property type="term" value="F:zinc ion binding"/>
    <property type="evidence" value="ECO:0007669"/>
    <property type="project" value="UniProtKB-UniRule"/>
</dbReference>
<dbReference type="PANTHER" id="PTHR42945:SF1">
    <property type="entry name" value="HISTIDINE BIOSYNTHESIS BIFUNCTIONAL PROTEIN HIS7"/>
    <property type="match status" value="1"/>
</dbReference>
<keyword evidence="12" id="KW-0460">Magnesium</keyword>
<dbReference type="PROSITE" id="PS51462">
    <property type="entry name" value="NUDIX"/>
    <property type="match status" value="1"/>
</dbReference>
<dbReference type="InterPro" id="IPR015797">
    <property type="entry name" value="NUDIX_hydrolase-like_dom_sf"/>
</dbReference>
<evidence type="ECO:0000313" key="15">
    <source>
        <dbReference type="EMBL" id="MBB5204553.1"/>
    </source>
</evidence>
<keyword evidence="11 12" id="KW-0368">Histidine biosynthesis</keyword>
<protein>
    <recommendedName>
        <fullName evidence="12">Phosphoribosyl-AMP cyclohydrolase</fullName>
        <shortName evidence="12">PRA-CH</shortName>
        <ecNumber evidence="12">3.5.4.19</ecNumber>
    </recommendedName>
</protein>
<proteinExistence type="inferred from homology"/>
<dbReference type="GO" id="GO:0000287">
    <property type="term" value="F:magnesium ion binding"/>
    <property type="evidence" value="ECO:0007669"/>
    <property type="project" value="UniProtKB-UniRule"/>
</dbReference>
<keyword evidence="10 12" id="KW-0862">Zinc</keyword>
<feature type="domain" description="Nudix hydrolase" evidence="14">
    <location>
        <begin position="11"/>
        <end position="140"/>
    </location>
</feature>
<comment type="similarity">
    <text evidence="13">Belongs to the Nudix hydrolase family.</text>
</comment>
<comment type="similarity">
    <text evidence="5">In the C-terminal section; belongs to the PRA-PH family.</text>
</comment>
<dbReference type="Gene3D" id="3.90.79.10">
    <property type="entry name" value="Nucleoside Triphosphate Pyrophosphohydrolase"/>
    <property type="match status" value="1"/>
</dbReference>
<evidence type="ECO:0000256" key="10">
    <source>
        <dbReference type="ARBA" id="ARBA00022833"/>
    </source>
</evidence>
<evidence type="ECO:0000256" key="11">
    <source>
        <dbReference type="ARBA" id="ARBA00023102"/>
    </source>
</evidence>
<dbReference type="GO" id="GO:0004636">
    <property type="term" value="F:phosphoribosyl-ATP diphosphatase activity"/>
    <property type="evidence" value="ECO:0007669"/>
    <property type="project" value="UniProtKB-EC"/>
</dbReference>
<accession>A0A840S4B4</accession>
<dbReference type="InterPro" id="IPR026660">
    <property type="entry name" value="PRA-CH"/>
</dbReference>
<feature type="binding site" evidence="12">
    <location>
        <position position="236"/>
    </location>
    <ligand>
        <name>Mg(2+)</name>
        <dbReference type="ChEBI" id="CHEBI:18420"/>
    </ligand>
</feature>
<dbReference type="GO" id="GO:0004635">
    <property type="term" value="F:phosphoribosyl-AMP cyclohydrolase activity"/>
    <property type="evidence" value="ECO:0007669"/>
    <property type="project" value="UniProtKB-UniRule"/>
</dbReference>
<dbReference type="OrthoDB" id="9795769at2"/>
<dbReference type="SUPFAM" id="SSF55811">
    <property type="entry name" value="Nudix"/>
    <property type="match status" value="1"/>
</dbReference>
<dbReference type="GO" id="GO:0005737">
    <property type="term" value="C:cytoplasm"/>
    <property type="evidence" value="ECO:0007669"/>
    <property type="project" value="UniProtKB-SubCell"/>
</dbReference>
<dbReference type="Gene3D" id="3.10.20.810">
    <property type="entry name" value="Phosphoribosyl-AMP cyclohydrolase"/>
    <property type="match status" value="1"/>
</dbReference>
<dbReference type="HAMAP" id="MF_01021">
    <property type="entry name" value="HisI"/>
    <property type="match status" value="1"/>
</dbReference>
<evidence type="ECO:0000259" key="14">
    <source>
        <dbReference type="PROSITE" id="PS51462"/>
    </source>
</evidence>
<evidence type="ECO:0000256" key="3">
    <source>
        <dbReference type="ARBA" id="ARBA00005169"/>
    </source>
</evidence>
<comment type="subcellular location">
    <subcellularLocation>
        <location evidence="12">Cytoplasm</location>
    </subcellularLocation>
</comment>
<keyword evidence="8 12" id="KW-0028">Amino-acid biosynthesis</keyword>
<comment type="catalytic activity">
    <reaction evidence="2">
        <text>1-(5-phospho-beta-D-ribosyl)-ATP + H2O = 1-(5-phospho-beta-D-ribosyl)-5'-AMP + diphosphate + H(+)</text>
        <dbReference type="Rhea" id="RHEA:22828"/>
        <dbReference type="ChEBI" id="CHEBI:15377"/>
        <dbReference type="ChEBI" id="CHEBI:15378"/>
        <dbReference type="ChEBI" id="CHEBI:33019"/>
        <dbReference type="ChEBI" id="CHEBI:59457"/>
        <dbReference type="ChEBI" id="CHEBI:73183"/>
        <dbReference type="EC" id="3.6.1.31"/>
    </reaction>
</comment>